<evidence type="ECO:0000256" key="3">
    <source>
        <dbReference type="ARBA" id="ARBA00022490"/>
    </source>
</evidence>
<dbReference type="InterPro" id="IPR036869">
    <property type="entry name" value="J_dom_sf"/>
</dbReference>
<dbReference type="InterPro" id="IPR052094">
    <property type="entry name" value="Pre-mRNA-splicing_ERAD"/>
</dbReference>
<dbReference type="InterPro" id="IPR018253">
    <property type="entry name" value="DnaJ_domain_CS"/>
</dbReference>
<dbReference type="GO" id="GO:0000390">
    <property type="term" value="P:spliceosomal complex disassembly"/>
    <property type="evidence" value="ECO:0007669"/>
    <property type="project" value="TreeGrafter"/>
</dbReference>
<sequence length="325" mass="38199">MSDEGIEQILNGDIDLYEFLEVQPSNSKPEIRRQYRRKALIYHPDKEGGDAHKFDLLLKAYEILVNDELKNQYDQIKAIKKRKQTSREQLLNLTRQFQEELEKAEKSAQDELNFVNRRKRQNDLEKLKEEGLKRRRTLEEKLTAKSTSKTVTRKYTSFEEIPIKRRITFDDPTSNSSTTNQRLKIKWKYKSELKGLITEDVIKQIMEIFGKVSHVQLLKSKDKHPRYSYALITYENSEDSEKALSYNYRESARLWDGTNVRKLASLLRDCVIVDESKEKDDGIIDKIKGNVNLPADFKLSSIHKPKIDSILNNFTLTHLENLQKM</sequence>
<dbReference type="AlphaFoldDB" id="A3LS67"/>
<dbReference type="PROSITE" id="PS50076">
    <property type="entry name" value="DNAJ_2"/>
    <property type="match status" value="1"/>
</dbReference>
<evidence type="ECO:0008006" key="12">
    <source>
        <dbReference type="Google" id="ProtNLM"/>
    </source>
</evidence>
<dbReference type="Gene3D" id="1.10.287.110">
    <property type="entry name" value="DnaJ domain"/>
    <property type="match status" value="1"/>
</dbReference>
<evidence type="ECO:0000256" key="4">
    <source>
        <dbReference type="ARBA" id="ARBA00023186"/>
    </source>
</evidence>
<organism evidence="10 11">
    <name type="scientific">Scheffersomyces stipitis (strain ATCC 58785 / CBS 6054 / NBRC 10063 / NRRL Y-11545)</name>
    <name type="common">Yeast</name>
    <name type="synonym">Pichia stipitis</name>
    <dbReference type="NCBI Taxonomy" id="322104"/>
    <lineage>
        <taxon>Eukaryota</taxon>
        <taxon>Fungi</taxon>
        <taxon>Dikarya</taxon>
        <taxon>Ascomycota</taxon>
        <taxon>Saccharomycotina</taxon>
        <taxon>Pichiomycetes</taxon>
        <taxon>Debaryomycetaceae</taxon>
        <taxon>Scheffersomyces</taxon>
    </lineage>
</organism>
<dbReference type="GO" id="GO:0005737">
    <property type="term" value="C:cytoplasm"/>
    <property type="evidence" value="ECO:0007669"/>
    <property type="project" value="UniProtKB-SubCell"/>
</dbReference>
<evidence type="ECO:0000256" key="6">
    <source>
        <dbReference type="PROSITE-ProRule" id="PRU00176"/>
    </source>
</evidence>
<keyword evidence="7" id="KW-0175">Coiled coil</keyword>
<keyword evidence="4" id="KW-0143">Chaperone</keyword>
<dbReference type="InterPro" id="IPR000504">
    <property type="entry name" value="RRM_dom"/>
</dbReference>
<proteinExistence type="predicted"/>
<dbReference type="CDD" id="cd06257">
    <property type="entry name" value="DnaJ"/>
    <property type="match status" value="1"/>
</dbReference>
<dbReference type="HOGENOM" id="CLU_066906_0_0_1"/>
<dbReference type="PROSITE" id="PS00636">
    <property type="entry name" value="DNAJ_1"/>
    <property type="match status" value="1"/>
</dbReference>
<keyword evidence="3" id="KW-0963">Cytoplasm</keyword>
<accession>A3LS67</accession>
<dbReference type="Proteomes" id="UP000002258">
    <property type="component" value="Chromosome 3"/>
</dbReference>
<keyword evidence="6" id="KW-0694">RNA-binding</keyword>
<dbReference type="PANTHER" id="PTHR44313:SF1">
    <property type="entry name" value="DNAJ HOMOLOG SUBFAMILY C MEMBER 17"/>
    <property type="match status" value="1"/>
</dbReference>
<gene>
    <name evidence="10" type="ORF">PICST_30941</name>
</gene>
<protein>
    <recommendedName>
        <fullName evidence="12">J domain-containing protein</fullName>
    </recommendedName>
</protein>
<dbReference type="OrthoDB" id="436519at2759"/>
<dbReference type="InterPro" id="IPR001623">
    <property type="entry name" value="DnaJ_domain"/>
</dbReference>
<dbReference type="Pfam" id="PF00076">
    <property type="entry name" value="RRM_1"/>
    <property type="match status" value="1"/>
</dbReference>
<dbReference type="EMBL" id="CP000497">
    <property type="protein sequence ID" value="ABN65515.2"/>
    <property type="molecule type" value="Genomic_DNA"/>
</dbReference>
<feature type="domain" description="J" evidence="8">
    <location>
        <begin position="15"/>
        <end position="77"/>
    </location>
</feature>
<dbReference type="PROSITE" id="PS50102">
    <property type="entry name" value="RRM"/>
    <property type="match status" value="1"/>
</dbReference>
<evidence type="ECO:0000259" key="9">
    <source>
        <dbReference type="PROSITE" id="PS50102"/>
    </source>
</evidence>
<dbReference type="Gene3D" id="3.30.70.330">
    <property type="match status" value="1"/>
</dbReference>
<evidence type="ECO:0000259" key="8">
    <source>
        <dbReference type="PROSITE" id="PS50076"/>
    </source>
</evidence>
<comment type="subcellular location">
    <subcellularLocation>
        <location evidence="2">Cytoplasm</location>
    </subcellularLocation>
    <subcellularLocation>
        <location evidence="1">Nucleus</location>
    </subcellularLocation>
</comment>
<dbReference type="STRING" id="322104.A3LS67"/>
<dbReference type="KEGG" id="pic:PICST_30941"/>
<evidence type="ECO:0000256" key="7">
    <source>
        <dbReference type="SAM" id="Coils"/>
    </source>
</evidence>
<dbReference type="GO" id="GO:0003723">
    <property type="term" value="F:RNA binding"/>
    <property type="evidence" value="ECO:0007669"/>
    <property type="project" value="UniProtKB-UniRule"/>
</dbReference>
<dbReference type="Pfam" id="PF00226">
    <property type="entry name" value="DnaJ"/>
    <property type="match status" value="1"/>
</dbReference>
<dbReference type="InterPro" id="IPR035979">
    <property type="entry name" value="RBD_domain_sf"/>
</dbReference>
<dbReference type="GO" id="GO:0005681">
    <property type="term" value="C:spliceosomal complex"/>
    <property type="evidence" value="ECO:0007669"/>
    <property type="project" value="TreeGrafter"/>
</dbReference>
<evidence type="ECO:0000256" key="2">
    <source>
        <dbReference type="ARBA" id="ARBA00004496"/>
    </source>
</evidence>
<dbReference type="eggNOG" id="KOG0691">
    <property type="taxonomic scope" value="Eukaryota"/>
</dbReference>
<dbReference type="SMR" id="A3LS67"/>
<keyword evidence="5" id="KW-0539">Nucleus</keyword>
<dbReference type="InterPro" id="IPR012677">
    <property type="entry name" value="Nucleotide-bd_a/b_plait_sf"/>
</dbReference>
<dbReference type="SMART" id="SM00271">
    <property type="entry name" value="DnaJ"/>
    <property type="match status" value="1"/>
</dbReference>
<dbReference type="PANTHER" id="PTHR44313">
    <property type="entry name" value="DNAJ HOMOLOG SUBFAMILY C MEMBER 17"/>
    <property type="match status" value="1"/>
</dbReference>
<feature type="coiled-coil region" evidence="7">
    <location>
        <begin position="66"/>
        <end position="141"/>
    </location>
</feature>
<dbReference type="InParanoid" id="A3LS67"/>
<dbReference type="OMA" id="KSATLWD"/>
<reference evidence="10 11" key="1">
    <citation type="journal article" date="2007" name="Nat. Biotechnol.">
        <title>Genome sequence of the lignocellulose-bioconverting and xylose-fermenting yeast Pichia stipitis.</title>
        <authorList>
            <person name="Jeffries T.W."/>
            <person name="Grigoriev I.V."/>
            <person name="Grimwood J."/>
            <person name="Laplaza J.M."/>
            <person name="Aerts A."/>
            <person name="Salamov A."/>
            <person name="Schmutz J."/>
            <person name="Lindquist E."/>
            <person name="Dehal P."/>
            <person name="Shapiro H."/>
            <person name="Jin Y.S."/>
            <person name="Passoth V."/>
            <person name="Richardson P.M."/>
        </authorList>
    </citation>
    <scope>NUCLEOTIDE SEQUENCE [LARGE SCALE GENOMIC DNA]</scope>
    <source>
        <strain evidence="11">ATCC 58785 / CBS 6054 / NBRC 10063 / NRRL Y-11545</strain>
    </source>
</reference>
<evidence type="ECO:0000313" key="11">
    <source>
        <dbReference type="Proteomes" id="UP000002258"/>
    </source>
</evidence>
<evidence type="ECO:0000256" key="5">
    <source>
        <dbReference type="ARBA" id="ARBA00023242"/>
    </source>
</evidence>
<evidence type="ECO:0000313" key="10">
    <source>
        <dbReference type="EMBL" id="ABN65515.2"/>
    </source>
</evidence>
<feature type="domain" description="RRM" evidence="9">
    <location>
        <begin position="186"/>
        <end position="261"/>
    </location>
</feature>
<dbReference type="SUPFAM" id="SSF46565">
    <property type="entry name" value="Chaperone J-domain"/>
    <property type="match status" value="1"/>
</dbReference>
<evidence type="ECO:0000256" key="1">
    <source>
        <dbReference type="ARBA" id="ARBA00004123"/>
    </source>
</evidence>
<dbReference type="GeneID" id="4837874"/>
<name>A3LS67_PICST</name>
<dbReference type="RefSeq" id="XP_001383544.2">
    <property type="nucleotide sequence ID" value="XM_001383507.1"/>
</dbReference>
<keyword evidence="11" id="KW-1185">Reference proteome</keyword>
<dbReference type="SUPFAM" id="SSF54928">
    <property type="entry name" value="RNA-binding domain, RBD"/>
    <property type="match status" value="1"/>
</dbReference>